<dbReference type="InterPro" id="IPR011009">
    <property type="entry name" value="Kinase-like_dom_sf"/>
</dbReference>
<sequence>MHGGHRETDLAMLALFGCPYLDHVLDGYQRAAPFADGRADRVGLHQLFPLLVPAVPFGHGYAEEGLKTAWAVFTR</sequence>
<dbReference type="EMBL" id="FONR01000034">
    <property type="protein sequence ID" value="SFG94695.1"/>
    <property type="molecule type" value="Genomic_DNA"/>
</dbReference>
<dbReference type="Gene3D" id="3.90.1200.10">
    <property type="match status" value="1"/>
</dbReference>
<dbReference type="InterPro" id="IPR016477">
    <property type="entry name" value="Fructo-/Ketosamine-3-kinase"/>
</dbReference>
<reference evidence="1 2" key="1">
    <citation type="submission" date="2016-10" db="EMBL/GenBank/DDBJ databases">
        <authorList>
            <person name="de Groot N.N."/>
        </authorList>
    </citation>
    <scope>NUCLEOTIDE SEQUENCE [LARGE SCALE GENOMIC DNA]</scope>
    <source>
        <strain evidence="1 2">OK461</strain>
    </source>
</reference>
<organism evidence="1 2">
    <name type="scientific">Streptomyces mirabilis</name>
    <dbReference type="NCBI Taxonomy" id="68239"/>
    <lineage>
        <taxon>Bacteria</taxon>
        <taxon>Bacillati</taxon>
        <taxon>Actinomycetota</taxon>
        <taxon>Actinomycetes</taxon>
        <taxon>Kitasatosporales</taxon>
        <taxon>Streptomycetaceae</taxon>
        <taxon>Streptomyces</taxon>
    </lineage>
</organism>
<gene>
    <name evidence="1" type="ORF">SAMN02787118_13456</name>
</gene>
<dbReference type="GO" id="GO:0016301">
    <property type="term" value="F:kinase activity"/>
    <property type="evidence" value="ECO:0007669"/>
    <property type="project" value="UniProtKB-KW"/>
</dbReference>
<evidence type="ECO:0000313" key="1">
    <source>
        <dbReference type="EMBL" id="SFG94695.1"/>
    </source>
</evidence>
<name>A0A1I2VZS7_9ACTN</name>
<dbReference type="Proteomes" id="UP000181942">
    <property type="component" value="Unassembled WGS sequence"/>
</dbReference>
<dbReference type="AlphaFoldDB" id="A0A1I2VZS7"/>
<dbReference type="SUPFAM" id="SSF56112">
    <property type="entry name" value="Protein kinase-like (PK-like)"/>
    <property type="match status" value="1"/>
</dbReference>
<protein>
    <submittedName>
        <fullName evidence="1">Fructosamine kinase</fullName>
    </submittedName>
</protein>
<evidence type="ECO:0000313" key="2">
    <source>
        <dbReference type="Proteomes" id="UP000181942"/>
    </source>
</evidence>
<dbReference type="Pfam" id="PF03881">
    <property type="entry name" value="Fructosamin_kin"/>
    <property type="match status" value="1"/>
</dbReference>
<keyword evidence="1" id="KW-0808">Transferase</keyword>
<accession>A0A1I2VZS7</accession>
<proteinExistence type="predicted"/>
<keyword evidence="1" id="KW-0418">Kinase</keyword>